<evidence type="ECO:0000313" key="3">
    <source>
        <dbReference type="Proteomes" id="UP000000271"/>
    </source>
</evidence>
<sequence>MHLWEDVKQQYSDQICILWNRIYGDRFPLRKSLFQQNSIEDIHVDADASRLVTVGDEAVGLIIVKRDHYNRFQRSQAWIHLLMVDPTYQHRGIGSKLLKQAEATVVNMGASEIVIGQDPYHYFPGVPADQNAIKKWLMKRGYTNVNSVSDYVNTSPQSERKLDTENILSSDEKGKLFSFLKAYFSSRWLYEAEEYFLKGGSGSAYVIIKDQGEIIAFCKTNIGEKPLIGSNVNWSQRFTGILGGIGPLGVHPEWRKMKLGREIVLLATRHLLNQGVGSIYIDWTELHGFYRSLGYTSIETYDQFKKTIEI</sequence>
<dbReference type="InterPro" id="IPR050276">
    <property type="entry name" value="MshD_Acetyltransferase"/>
</dbReference>
<dbReference type="AlphaFoldDB" id="D6XVW3"/>
<dbReference type="EMBL" id="CP001791">
    <property type="protein sequence ID" value="ADH97736.1"/>
    <property type="molecule type" value="Genomic_DNA"/>
</dbReference>
<keyword evidence="3" id="KW-1185">Reference proteome</keyword>
<gene>
    <name evidence="2" type="ordered locus">Bsel_0189</name>
</gene>
<dbReference type="eggNOG" id="COG3153">
    <property type="taxonomic scope" value="Bacteria"/>
</dbReference>
<organism evidence="2 3">
    <name type="scientific">Bacillus selenitireducens (strain ATCC 700615 / DSM 15326 / MLS10)</name>
    <dbReference type="NCBI Taxonomy" id="439292"/>
    <lineage>
        <taxon>Bacteria</taxon>
        <taxon>Bacillati</taxon>
        <taxon>Bacillota</taxon>
        <taxon>Bacilli</taxon>
        <taxon>Bacillales</taxon>
        <taxon>Bacillaceae</taxon>
        <taxon>Salisediminibacterium</taxon>
    </lineage>
</organism>
<dbReference type="Pfam" id="PF00583">
    <property type="entry name" value="Acetyltransf_1"/>
    <property type="match status" value="2"/>
</dbReference>
<dbReference type="PROSITE" id="PS51186">
    <property type="entry name" value="GNAT"/>
    <property type="match status" value="2"/>
</dbReference>
<protein>
    <submittedName>
        <fullName evidence="2">GCN5-related N-acetyltransferase</fullName>
    </submittedName>
</protein>
<accession>D6XVW3</accession>
<feature type="domain" description="N-acetyltransferase" evidence="1">
    <location>
        <begin position="163"/>
        <end position="309"/>
    </location>
</feature>
<dbReference type="InterPro" id="IPR016181">
    <property type="entry name" value="Acyl_CoA_acyltransferase"/>
</dbReference>
<proteinExistence type="predicted"/>
<dbReference type="PANTHER" id="PTHR43617">
    <property type="entry name" value="L-AMINO ACID N-ACETYLTRANSFERASE"/>
    <property type="match status" value="1"/>
</dbReference>
<name>D6XVW3_BACIE</name>
<dbReference type="STRING" id="439292.Bsel_0189"/>
<dbReference type="GO" id="GO:0016747">
    <property type="term" value="F:acyltransferase activity, transferring groups other than amino-acyl groups"/>
    <property type="evidence" value="ECO:0007669"/>
    <property type="project" value="InterPro"/>
</dbReference>
<feature type="domain" description="N-acetyltransferase" evidence="1">
    <location>
        <begin position="6"/>
        <end position="164"/>
    </location>
</feature>
<dbReference type="HOGENOM" id="CLU_074359_0_0_9"/>
<dbReference type="KEGG" id="bse:Bsel_0189"/>
<dbReference type="InterPro" id="IPR000182">
    <property type="entry name" value="GNAT_dom"/>
</dbReference>
<dbReference type="eggNOG" id="COG0456">
    <property type="taxonomic scope" value="Bacteria"/>
</dbReference>
<dbReference type="SUPFAM" id="SSF55729">
    <property type="entry name" value="Acyl-CoA N-acyltransferases (Nat)"/>
    <property type="match status" value="1"/>
</dbReference>
<dbReference type="PANTHER" id="PTHR43617:SF38">
    <property type="entry name" value="N-ACETYLTRANSFERASE DOMAIN-CONTAINING PROTEIN"/>
    <property type="match status" value="1"/>
</dbReference>
<dbReference type="Proteomes" id="UP000000271">
    <property type="component" value="Chromosome"/>
</dbReference>
<reference evidence="2" key="1">
    <citation type="submission" date="2009-10" db="EMBL/GenBank/DDBJ databases">
        <title>Complete sequence of Bacillus selenitireducens MLS10.</title>
        <authorList>
            <consortium name="US DOE Joint Genome Institute"/>
            <person name="Lucas S."/>
            <person name="Copeland A."/>
            <person name="Lapidus A."/>
            <person name="Glavina del Rio T."/>
            <person name="Dalin E."/>
            <person name="Tice H."/>
            <person name="Bruce D."/>
            <person name="Goodwin L."/>
            <person name="Pitluck S."/>
            <person name="Sims D."/>
            <person name="Brettin T."/>
            <person name="Detter J.C."/>
            <person name="Han C."/>
            <person name="Larimer F."/>
            <person name="Land M."/>
            <person name="Hauser L."/>
            <person name="Kyrpides N."/>
            <person name="Ovchinnikova G."/>
            <person name="Stolz J."/>
        </authorList>
    </citation>
    <scope>NUCLEOTIDE SEQUENCE [LARGE SCALE GENOMIC DNA]</scope>
    <source>
        <strain evidence="2">MLS10</strain>
    </source>
</reference>
<evidence type="ECO:0000259" key="1">
    <source>
        <dbReference type="PROSITE" id="PS51186"/>
    </source>
</evidence>
<evidence type="ECO:0000313" key="2">
    <source>
        <dbReference type="EMBL" id="ADH97736.1"/>
    </source>
</evidence>
<dbReference type="CDD" id="cd04301">
    <property type="entry name" value="NAT_SF"/>
    <property type="match status" value="1"/>
</dbReference>
<dbReference type="Gene3D" id="3.40.630.30">
    <property type="match status" value="2"/>
</dbReference>